<evidence type="ECO:0000256" key="3">
    <source>
        <dbReference type="ARBA" id="ARBA00022475"/>
    </source>
</evidence>
<dbReference type="InterPro" id="IPR051393">
    <property type="entry name" value="ABC_transporter_permease"/>
</dbReference>
<comment type="subcellular location">
    <subcellularLocation>
        <location evidence="1 7">Cell membrane</location>
        <topology evidence="1 7">Multi-pass membrane protein</topology>
    </subcellularLocation>
</comment>
<name>A0AAU7V6L1_9ACTO</name>
<evidence type="ECO:0000256" key="5">
    <source>
        <dbReference type="ARBA" id="ARBA00022989"/>
    </source>
</evidence>
<proteinExistence type="inferred from homology"/>
<dbReference type="PANTHER" id="PTHR30193">
    <property type="entry name" value="ABC TRANSPORTER PERMEASE PROTEIN"/>
    <property type="match status" value="1"/>
</dbReference>
<keyword evidence="6 7" id="KW-0472">Membrane</keyword>
<feature type="transmembrane region" description="Helical" evidence="7">
    <location>
        <begin position="24"/>
        <end position="47"/>
    </location>
</feature>
<feature type="transmembrane region" description="Helical" evidence="7">
    <location>
        <begin position="218"/>
        <end position="242"/>
    </location>
</feature>
<dbReference type="GO" id="GO:0005886">
    <property type="term" value="C:plasma membrane"/>
    <property type="evidence" value="ECO:0007669"/>
    <property type="project" value="UniProtKB-SubCell"/>
</dbReference>
<evidence type="ECO:0000256" key="7">
    <source>
        <dbReference type="RuleBase" id="RU363032"/>
    </source>
</evidence>
<keyword evidence="3" id="KW-1003">Cell membrane</keyword>
<organism evidence="9">
    <name type="scientific">Scrofimicrobium appendicitidis</name>
    <dbReference type="NCBI Taxonomy" id="3079930"/>
    <lineage>
        <taxon>Bacteria</taxon>
        <taxon>Bacillati</taxon>
        <taxon>Actinomycetota</taxon>
        <taxon>Actinomycetes</taxon>
        <taxon>Actinomycetales</taxon>
        <taxon>Actinomycetaceae</taxon>
        <taxon>Scrofimicrobium</taxon>
    </lineage>
</organism>
<evidence type="ECO:0000313" key="9">
    <source>
        <dbReference type="EMBL" id="XBW07725.1"/>
    </source>
</evidence>
<evidence type="ECO:0000256" key="1">
    <source>
        <dbReference type="ARBA" id="ARBA00004651"/>
    </source>
</evidence>
<keyword evidence="5 7" id="KW-1133">Transmembrane helix</keyword>
<keyword evidence="2 7" id="KW-0813">Transport</keyword>
<dbReference type="InterPro" id="IPR000515">
    <property type="entry name" value="MetI-like"/>
</dbReference>
<dbReference type="KEGG" id="sapp:SAC06_08760"/>
<feature type="transmembrane region" description="Helical" evidence="7">
    <location>
        <begin position="87"/>
        <end position="110"/>
    </location>
</feature>
<dbReference type="PANTHER" id="PTHR30193:SF41">
    <property type="entry name" value="DIACETYLCHITOBIOSE UPTAKE SYSTEM PERMEASE PROTEIN NGCF"/>
    <property type="match status" value="1"/>
</dbReference>
<reference evidence="9" key="1">
    <citation type="submission" date="2023-11" db="EMBL/GenBank/DDBJ databases">
        <title>Scrofimicrobium hongkongense sp. nov., isolated from a patient with peritonitis.</title>
        <authorList>
            <person name="Lao H.Y."/>
            <person name="Wong A.Y.P."/>
            <person name="Ng T.L."/>
            <person name="Wong R.Y.L."/>
            <person name="Yau M.C.Y."/>
            <person name="Lam J.Y.W."/>
            <person name="Siu G.K.H."/>
        </authorList>
    </citation>
    <scope>NUCLEOTIDE SEQUENCE</scope>
    <source>
        <strain evidence="9">R131</strain>
    </source>
</reference>
<dbReference type="SUPFAM" id="SSF161098">
    <property type="entry name" value="MetI-like"/>
    <property type="match status" value="1"/>
</dbReference>
<feature type="domain" description="ABC transmembrane type-1" evidence="8">
    <location>
        <begin position="84"/>
        <end position="298"/>
    </location>
</feature>
<accession>A0AAU7V6L1</accession>
<keyword evidence="4 7" id="KW-0812">Transmembrane</keyword>
<feature type="transmembrane region" description="Helical" evidence="7">
    <location>
        <begin position="283"/>
        <end position="302"/>
    </location>
</feature>
<dbReference type="RefSeq" id="WP_350257928.1">
    <property type="nucleotide sequence ID" value="NZ_CP138335.1"/>
</dbReference>
<dbReference type="Pfam" id="PF00528">
    <property type="entry name" value="BPD_transp_1"/>
    <property type="match status" value="1"/>
</dbReference>
<sequence>MAAALTSQASPPRRPPKWRRGRNIGVSAALLTLPLLIYGLFMLYPLARVVLLSFYQWDGMGTGVWVGGENYRTIFADPRLASSFGHALVLIIFYAVIPLIIGLILASLLVNAKVRGLGFFRTVVFLPQVIAMVVLAVSWRQIYAPDGLLNQGLRAVGLGALARPWLGDFTTALPAVGLIGTWVSTGLVTVLLMSGIARIPKEYYEAARLDGAGPIRQFWSITLPGVRGEILVALTLTIIAALKTFDLIYMTTSGGPGHSTTVPSYEVYNQAIRLGQVGVGSSLAVVLTIFIFIINVTVNWLGERDR</sequence>
<dbReference type="Gene3D" id="1.10.3720.10">
    <property type="entry name" value="MetI-like"/>
    <property type="match status" value="1"/>
</dbReference>
<dbReference type="PROSITE" id="PS50928">
    <property type="entry name" value="ABC_TM1"/>
    <property type="match status" value="1"/>
</dbReference>
<gene>
    <name evidence="9" type="ORF">SAC06_08760</name>
</gene>
<comment type="similarity">
    <text evidence="7">Belongs to the binding-protein-dependent transport system permease family.</text>
</comment>
<evidence type="ECO:0000256" key="2">
    <source>
        <dbReference type="ARBA" id="ARBA00022448"/>
    </source>
</evidence>
<feature type="transmembrane region" description="Helical" evidence="7">
    <location>
        <begin position="172"/>
        <end position="197"/>
    </location>
</feature>
<dbReference type="GO" id="GO:0055085">
    <property type="term" value="P:transmembrane transport"/>
    <property type="evidence" value="ECO:0007669"/>
    <property type="project" value="InterPro"/>
</dbReference>
<dbReference type="EMBL" id="CP138335">
    <property type="protein sequence ID" value="XBW07725.1"/>
    <property type="molecule type" value="Genomic_DNA"/>
</dbReference>
<dbReference type="InterPro" id="IPR035906">
    <property type="entry name" value="MetI-like_sf"/>
</dbReference>
<evidence type="ECO:0000259" key="8">
    <source>
        <dbReference type="PROSITE" id="PS50928"/>
    </source>
</evidence>
<evidence type="ECO:0000256" key="6">
    <source>
        <dbReference type="ARBA" id="ARBA00023136"/>
    </source>
</evidence>
<dbReference type="AlphaFoldDB" id="A0AAU7V6L1"/>
<feature type="transmembrane region" description="Helical" evidence="7">
    <location>
        <begin position="122"/>
        <end position="142"/>
    </location>
</feature>
<dbReference type="CDD" id="cd06261">
    <property type="entry name" value="TM_PBP2"/>
    <property type="match status" value="1"/>
</dbReference>
<evidence type="ECO:0000256" key="4">
    <source>
        <dbReference type="ARBA" id="ARBA00022692"/>
    </source>
</evidence>
<protein>
    <submittedName>
        <fullName evidence="9">Sugar ABC transporter permease</fullName>
    </submittedName>
</protein>